<evidence type="ECO:0000313" key="2">
    <source>
        <dbReference type="Proteomes" id="UP000279833"/>
    </source>
</evidence>
<dbReference type="AlphaFoldDB" id="A0A183KZW4"/>
<reference evidence="3" key="1">
    <citation type="submission" date="2016-06" db="UniProtKB">
        <authorList>
            <consortium name="WormBaseParasite"/>
        </authorList>
    </citation>
    <scope>IDENTIFICATION</scope>
</reference>
<reference evidence="1 2" key="2">
    <citation type="submission" date="2018-11" db="EMBL/GenBank/DDBJ databases">
        <authorList>
            <consortium name="Pathogen Informatics"/>
        </authorList>
    </citation>
    <scope>NUCLEOTIDE SEQUENCE [LARGE SCALE GENOMIC DNA]</scope>
    <source>
        <strain evidence="1">Dakar</strain>
        <strain evidence="2">Dakar, Senegal</strain>
    </source>
</reference>
<dbReference type="EMBL" id="UZAK01044666">
    <property type="protein sequence ID" value="VDP72781.1"/>
    <property type="molecule type" value="Genomic_DNA"/>
</dbReference>
<keyword evidence="2" id="KW-1185">Reference proteome</keyword>
<name>A0A183KZW4_9TREM</name>
<dbReference type="Proteomes" id="UP000279833">
    <property type="component" value="Unassembled WGS sequence"/>
</dbReference>
<gene>
    <name evidence="1" type="ORF">SCUD_LOCUS20612</name>
</gene>
<evidence type="ECO:0000313" key="1">
    <source>
        <dbReference type="EMBL" id="VDP72781.1"/>
    </source>
</evidence>
<proteinExistence type="predicted"/>
<evidence type="ECO:0000313" key="3">
    <source>
        <dbReference type="WBParaSite" id="SCUD_0002061501-mRNA-1"/>
    </source>
</evidence>
<sequence>MVLWLSLEILHDTHLKYLCSNVVKQMEFDLDP</sequence>
<protein>
    <submittedName>
        <fullName evidence="1 3">Uncharacterized protein</fullName>
    </submittedName>
</protein>
<accession>A0A183KZW4</accession>
<dbReference type="WBParaSite" id="SCUD_0002061501-mRNA-1">
    <property type="protein sequence ID" value="SCUD_0002061501-mRNA-1"/>
    <property type="gene ID" value="SCUD_0002061501"/>
</dbReference>
<organism evidence="3">
    <name type="scientific">Schistosoma curassoni</name>
    <dbReference type="NCBI Taxonomy" id="6186"/>
    <lineage>
        <taxon>Eukaryota</taxon>
        <taxon>Metazoa</taxon>
        <taxon>Spiralia</taxon>
        <taxon>Lophotrochozoa</taxon>
        <taxon>Platyhelminthes</taxon>
        <taxon>Trematoda</taxon>
        <taxon>Digenea</taxon>
        <taxon>Strigeidida</taxon>
        <taxon>Schistosomatoidea</taxon>
        <taxon>Schistosomatidae</taxon>
        <taxon>Schistosoma</taxon>
    </lineage>
</organism>